<organism evidence="2 3">
    <name type="scientific">Nicrophorus vespilloides</name>
    <name type="common">Boreal carrion beetle</name>
    <dbReference type="NCBI Taxonomy" id="110193"/>
    <lineage>
        <taxon>Eukaryota</taxon>
        <taxon>Metazoa</taxon>
        <taxon>Ecdysozoa</taxon>
        <taxon>Arthropoda</taxon>
        <taxon>Hexapoda</taxon>
        <taxon>Insecta</taxon>
        <taxon>Pterygota</taxon>
        <taxon>Neoptera</taxon>
        <taxon>Endopterygota</taxon>
        <taxon>Coleoptera</taxon>
        <taxon>Polyphaga</taxon>
        <taxon>Staphyliniformia</taxon>
        <taxon>Silphidae</taxon>
        <taxon>Nicrophorinae</taxon>
        <taxon>Nicrophorus</taxon>
    </lineage>
</organism>
<dbReference type="PANTHER" id="PTHR10699">
    <property type="entry name" value="NEUROMODULIN"/>
    <property type="match status" value="1"/>
</dbReference>
<dbReference type="CDD" id="cd12100">
    <property type="entry name" value="DD_CABYR_SP17"/>
    <property type="match status" value="1"/>
</dbReference>
<reference evidence="3" key="1">
    <citation type="submission" date="2025-08" db="UniProtKB">
        <authorList>
            <consortium name="RefSeq"/>
        </authorList>
    </citation>
    <scope>IDENTIFICATION</scope>
    <source>
        <tissue evidence="3">Whole Larva</tissue>
    </source>
</reference>
<evidence type="ECO:0000256" key="1">
    <source>
        <dbReference type="SAM" id="MobiDB-lite"/>
    </source>
</evidence>
<accession>A0ABM1MQQ6</accession>
<dbReference type="SUPFAM" id="SSF47391">
    <property type="entry name" value="Dimerization-anchoring domain of cAMP-dependent PK regulatory subunit"/>
    <property type="match status" value="1"/>
</dbReference>
<dbReference type="GeneID" id="108562913"/>
<protein>
    <submittedName>
        <fullName evidence="3">Uncharacterized protein LOC108562913</fullName>
    </submittedName>
</protein>
<name>A0ABM1MQQ6_NICVS</name>
<proteinExistence type="predicted"/>
<dbReference type="PANTHER" id="PTHR10699:SF11">
    <property type="entry name" value="IGLOO, ISOFORM A"/>
    <property type="match status" value="1"/>
</dbReference>
<evidence type="ECO:0000313" key="2">
    <source>
        <dbReference type="Proteomes" id="UP000695000"/>
    </source>
</evidence>
<feature type="compositionally biased region" description="Basic and acidic residues" evidence="1">
    <location>
        <begin position="317"/>
        <end position="343"/>
    </location>
</feature>
<dbReference type="RefSeq" id="XP_017776906.1">
    <property type="nucleotide sequence ID" value="XM_017921417.1"/>
</dbReference>
<gene>
    <name evidence="3" type="primary">LOC108562913</name>
</gene>
<dbReference type="InterPro" id="IPR047579">
    <property type="entry name" value="DD_CABYR_SP17"/>
</dbReference>
<feature type="region of interest" description="Disordered" evidence="1">
    <location>
        <begin position="317"/>
        <end position="377"/>
    </location>
</feature>
<feature type="compositionally biased region" description="Acidic residues" evidence="1">
    <location>
        <begin position="344"/>
        <end position="362"/>
    </location>
</feature>
<dbReference type="PROSITE" id="PS50096">
    <property type="entry name" value="IQ"/>
    <property type="match status" value="1"/>
</dbReference>
<sequence length="377" mass="44326">MDAMLQRHCARFIYIVPEGLRELMSDISREVLRSQPNEIYTFIADYLDALMITRENARIAIKLVESITEIAEATVQTLLEIGVSREDADEVVAIIQKHFREHAEIKRLHKFDVLEHTEGDMGEEDIIIERILAELNMTMEQLEKMVIIIQTAYRKFKERQEREKQWLFGMVDWRIAARSAIALYRKTGVTYYEANRAASLIKAAYKGYYTRRVMKRLLQQGIADDSIMYDEISWELEENKELDYSTASSRITTLELEYQSDETLATEAMYDTLPISPYTDQTQPGEDTLPMDVEHYVYNVDEDHTLYMEEGHGDEHHEMQEHHEMEEHHDKVEHEEQEIHHEDYEEVQQEDEAEINEAEEQPQDIAPMNPEEMAGEE</sequence>
<dbReference type="Gene3D" id="1.20.890.10">
    <property type="entry name" value="cAMP-dependent protein kinase regulatory subunit, dimerization-anchoring domain"/>
    <property type="match status" value="1"/>
</dbReference>
<dbReference type="Proteomes" id="UP000695000">
    <property type="component" value="Unplaced"/>
</dbReference>
<evidence type="ECO:0000313" key="3">
    <source>
        <dbReference type="RefSeq" id="XP_017776906.1"/>
    </source>
</evidence>
<keyword evidence="2" id="KW-1185">Reference proteome</keyword>